<dbReference type="Proteomes" id="UP000030765">
    <property type="component" value="Unassembled WGS sequence"/>
</dbReference>
<sequence>MTEQAKKTVEAKCDKDAGKTTTPSPQDGGLKNSLHGVAYQLKLLLMVVLQAGRMMQEDANFTCTISTEDPDEGKFDDIVFRYRFQGTPRILSIQAKHKSSPEQKLSWQDLANSSPNAPFAIAKYFTSFLEQRKRDEEAEQKLVLCTNAVLDECVKRVLKEHNTEMLKETDLCHIFKRIESSCYSFGAAERKKSKELRRIVDLLRESSDCYGLGKLLASTVYNGTRLDLNTRNVQRAPLLVNYRNAIVQHILGEKREKTVHHLREEFCKGTLPSGGSNLRKVFESEYQKLSGGNSDVWDDARAKGITLKEGLKPSKDLQGDDHPGDSSLPENLVTDEIINEFFDRFLLVCGSRSEDQLSQTVMDFWKQTNTEEHPLKDTDDGDKTAAYNEMLKVVFDWMKEQKQPPTPLTKVDIEKLFERIAFGIKYPELRCVGRIFEESLELDKYFIKIQPESVAQLPLFNFLCQPYEEAVFRVRSPYAKTNVSMVVQQFLQSFQALQKNEGRYEVLFLDSAIFKKIKKSIKAVLRLKNFRIILVILCNGGHPELLDKLAKYNQSHPGICCSKKIILIEESSSKDEDLLLVSDLSAESKEELLQGSNACLKLFGTETLLRHLIDESDDLACLLEVLDSLTQLTAEPILLEERYDTIRDWYIQRNVRPYQSRLSSMWAVRRSLDSTHFREGERMEFGTFFNALKRALGIKLFDDWHIKHIIDWHEQGEAIHPPGLLEDSDDEAKVHIVLDEAGFGKSTYLTWLGWYLRKERTSWWIVRFNAIEYSTDFEQILKSGYEGMDDTQALRLLFQLVHLALFVRDINRRSIEESDRERAKAEQCASLMRLEAGQLVLDETKAKCIHLTTIQRIELRLFREKFNGKQLVILFDGFDEIVPYYKEIVYRLFTCWQAFEGIHKIYLTSRPYELKGEFDRVFGERVQFHQLLPFNKESRLISIHIFLRSHVPLYGVCEESARNDLLGSLEAIVRCYLFELRNTPLFIRMGLEIILPLVQEYVDFTEGTISGRILDAINTSLEKLRMVETFIEQKLLIASVEKPQMTEAAKKTAYALDNAADLNRWAHRMHSTLALFAMFGTSERKRLLSETDELEALEYMEKVRQGSVKSGLIEGIIGQVPLFIHRVFVEYFAADWIYRHKRGMLSETLTVVGPRWFGGSRCEVAEFFDRMLIRDGGSKPIHLATINRSLADIRSLLKADRQRALETDAGGRTFLHLLTLYTDEGQFKRTPGQFFDVLQLLDTVCVDSRDRLRGWSALDYSLMLHYTTLTRYLIKRGATVNTDTLFQQIVTNGSNVEEVLHQAASYEHQLWNFRFSEGSRRYLSEVPRKIAEYLVHEQHLDMQENLPNAWGCHRTALGYCVEKDAAGMFRSLVKLAGGHRKVPVDRLLRKAFLDQAVNVIQYLMVECSCSPPVNLLGMGLFPVLTRAIECHYMELFAILLRRFCVLKRNPVKQFLSQLLSPVDDKQPDEYYETQNFGPWSFEDILPINSYFVRLLCTAVVSGSRYAVRHILRFTRTSVSSRLIMIIMTAVADQQIHTRCLDPLGFLISKCQDLHAPDHDGRTLLQVAITTGWTSVGRYLMERKGFDSQHALHWCVSQDSFRLHPWVLPARLKLFRYLMRKYPGREAHHIRDRNGTAVLYLAVLNRHFGMAKLMVEAALGSVEGQEQRSVAFCNILKDANLADKQISHGFLEWLIQECEQDDKEDDDLLWKAVYQATFKWIESEQTLEAINPASCNTSEFPGMWLPVEEKPMDIYSTFE</sequence>
<evidence type="ECO:0000313" key="4">
    <source>
        <dbReference type="Proteomes" id="UP000030765"/>
    </source>
</evidence>
<keyword evidence="4" id="KW-1185">Reference proteome</keyword>
<protein>
    <submittedName>
        <fullName evidence="2">AGAP012173-PA-like protein</fullName>
    </submittedName>
    <submittedName>
        <fullName evidence="3">ANK_REP_REGION domain-containing protein</fullName>
    </submittedName>
</protein>
<dbReference type="Gene3D" id="1.25.40.20">
    <property type="entry name" value="Ankyrin repeat-containing domain"/>
    <property type="match status" value="2"/>
</dbReference>
<reference evidence="3" key="2">
    <citation type="submission" date="2020-05" db="UniProtKB">
        <authorList>
            <consortium name="EnsemblMetazoa"/>
        </authorList>
    </citation>
    <scope>IDENTIFICATION</scope>
</reference>
<reference evidence="2 4" key="1">
    <citation type="journal article" date="2014" name="BMC Genomics">
        <title>Genome sequence of Anopheles sinensis provides insight into genetics basis of mosquito competence for malaria parasites.</title>
        <authorList>
            <person name="Zhou D."/>
            <person name="Zhang D."/>
            <person name="Ding G."/>
            <person name="Shi L."/>
            <person name="Hou Q."/>
            <person name="Ye Y."/>
            <person name="Xu Y."/>
            <person name="Zhou H."/>
            <person name="Xiong C."/>
            <person name="Li S."/>
            <person name="Yu J."/>
            <person name="Hong S."/>
            <person name="Yu X."/>
            <person name="Zou P."/>
            <person name="Chen C."/>
            <person name="Chang X."/>
            <person name="Wang W."/>
            <person name="Lv Y."/>
            <person name="Sun Y."/>
            <person name="Ma L."/>
            <person name="Shen B."/>
            <person name="Zhu C."/>
        </authorList>
    </citation>
    <scope>NUCLEOTIDE SEQUENCE [LARGE SCALE GENOMIC DNA]</scope>
</reference>
<gene>
    <name evidence="2" type="ORF">ZHAS_00015430</name>
</gene>
<proteinExistence type="predicted"/>
<evidence type="ECO:0000313" key="2">
    <source>
        <dbReference type="EMBL" id="KFB47478.1"/>
    </source>
</evidence>
<dbReference type="InterPro" id="IPR027417">
    <property type="entry name" value="P-loop_NTPase"/>
</dbReference>
<dbReference type="EMBL" id="ATLV01022318">
    <property type="status" value="NOT_ANNOTATED_CDS"/>
    <property type="molecule type" value="Genomic_DNA"/>
</dbReference>
<dbReference type="STRING" id="74873.A0A084WB84"/>
<evidence type="ECO:0000256" key="1">
    <source>
        <dbReference type="SAM" id="MobiDB-lite"/>
    </source>
</evidence>
<dbReference type="EMBL" id="KE525331">
    <property type="protein sequence ID" value="KFB47478.1"/>
    <property type="molecule type" value="Genomic_DNA"/>
</dbReference>
<feature type="region of interest" description="Disordered" evidence="1">
    <location>
        <begin position="1"/>
        <end position="31"/>
    </location>
</feature>
<dbReference type="InterPro" id="IPR036770">
    <property type="entry name" value="Ankyrin_rpt-contain_sf"/>
</dbReference>
<organism evidence="2">
    <name type="scientific">Anopheles sinensis</name>
    <name type="common">Mosquito</name>
    <dbReference type="NCBI Taxonomy" id="74873"/>
    <lineage>
        <taxon>Eukaryota</taxon>
        <taxon>Metazoa</taxon>
        <taxon>Ecdysozoa</taxon>
        <taxon>Arthropoda</taxon>
        <taxon>Hexapoda</taxon>
        <taxon>Insecta</taxon>
        <taxon>Pterygota</taxon>
        <taxon>Neoptera</taxon>
        <taxon>Endopterygota</taxon>
        <taxon>Diptera</taxon>
        <taxon>Nematocera</taxon>
        <taxon>Culicoidea</taxon>
        <taxon>Culicidae</taxon>
        <taxon>Anophelinae</taxon>
        <taxon>Anopheles</taxon>
    </lineage>
</organism>
<feature type="compositionally biased region" description="Basic and acidic residues" evidence="1">
    <location>
        <begin position="309"/>
        <end position="324"/>
    </location>
</feature>
<dbReference type="EnsemblMetazoa" id="ASIC015430-RA">
    <property type="protein sequence ID" value="ASIC015430-PA"/>
    <property type="gene ID" value="ASIC015430"/>
</dbReference>
<accession>A0A084WB84</accession>
<dbReference type="SUPFAM" id="SSF48403">
    <property type="entry name" value="Ankyrin repeat"/>
    <property type="match status" value="1"/>
</dbReference>
<dbReference type="VEuPathDB" id="VectorBase:ASIC015430"/>
<dbReference type="Gene3D" id="3.40.50.300">
    <property type="entry name" value="P-loop containing nucleotide triphosphate hydrolases"/>
    <property type="match status" value="1"/>
</dbReference>
<name>A0A084WB84_ANOSI</name>
<evidence type="ECO:0000313" key="3">
    <source>
        <dbReference type="EnsemblMetazoa" id="ASIC015430-PA"/>
    </source>
</evidence>
<feature type="compositionally biased region" description="Basic and acidic residues" evidence="1">
    <location>
        <begin position="1"/>
        <end position="18"/>
    </location>
</feature>
<feature type="region of interest" description="Disordered" evidence="1">
    <location>
        <begin position="308"/>
        <end position="330"/>
    </location>
</feature>
<dbReference type="OrthoDB" id="7739966at2759"/>
<dbReference type="VEuPathDB" id="VectorBase:ASIS008587"/>